<dbReference type="AlphaFoldDB" id="A0A7W3JC86"/>
<gene>
    <name evidence="1" type="ORF">FHX71_004146</name>
</gene>
<accession>A0A7W3JC86</accession>
<dbReference type="RefSeq" id="WP_182619316.1">
    <property type="nucleotide sequence ID" value="NZ_BAAATF010000010.1"/>
</dbReference>
<keyword evidence="2" id="KW-1185">Reference proteome</keyword>
<sequence>MPAEPGAYRTVPRGYVYADHIPYVTPESLDDLRGPTRGVIRAWAPISTAPDPVYDLDDPAQRWSLYSATVRDGTARDHVKLLDRRFLIELWPELNLPARCRAIWEGTFPELTDEIDPAVVR</sequence>
<comment type="caution">
    <text evidence="1">The sequence shown here is derived from an EMBL/GenBank/DDBJ whole genome shotgun (WGS) entry which is preliminary data.</text>
</comment>
<dbReference type="Proteomes" id="UP000540568">
    <property type="component" value="Unassembled WGS sequence"/>
</dbReference>
<dbReference type="EMBL" id="JACGWV010000002">
    <property type="protein sequence ID" value="MBA8810170.1"/>
    <property type="molecule type" value="Genomic_DNA"/>
</dbReference>
<proteinExistence type="predicted"/>
<evidence type="ECO:0000313" key="1">
    <source>
        <dbReference type="EMBL" id="MBA8810170.1"/>
    </source>
</evidence>
<evidence type="ECO:0000313" key="2">
    <source>
        <dbReference type="Proteomes" id="UP000540568"/>
    </source>
</evidence>
<organism evidence="1 2">
    <name type="scientific">Promicromonospora sukumoe</name>
    <dbReference type="NCBI Taxonomy" id="88382"/>
    <lineage>
        <taxon>Bacteria</taxon>
        <taxon>Bacillati</taxon>
        <taxon>Actinomycetota</taxon>
        <taxon>Actinomycetes</taxon>
        <taxon>Micrococcales</taxon>
        <taxon>Promicromonosporaceae</taxon>
        <taxon>Promicromonospora</taxon>
    </lineage>
</organism>
<protein>
    <submittedName>
        <fullName evidence="1">Uncharacterized protein</fullName>
    </submittedName>
</protein>
<reference evidence="1 2" key="1">
    <citation type="submission" date="2020-07" db="EMBL/GenBank/DDBJ databases">
        <title>Sequencing the genomes of 1000 actinobacteria strains.</title>
        <authorList>
            <person name="Klenk H.-P."/>
        </authorList>
    </citation>
    <scope>NUCLEOTIDE SEQUENCE [LARGE SCALE GENOMIC DNA]</scope>
    <source>
        <strain evidence="1 2">DSM 44121</strain>
    </source>
</reference>
<name>A0A7W3JC86_9MICO</name>